<comment type="caution">
    <text evidence="2">The sequence shown here is derived from an EMBL/GenBank/DDBJ whole genome shotgun (WGS) entry which is preliminary data.</text>
</comment>
<sequence>MAPLRCDFRPTASQSQSTNKNKRNSMQMMNERAEDHAAEEHTCHDPPQQAEDRLTVVPPSLTTLKLRRYAQSLFNIGAATN</sequence>
<dbReference type="EMBL" id="LAFY01000418">
    <property type="protein sequence ID" value="KJX98231.1"/>
    <property type="molecule type" value="Genomic_DNA"/>
</dbReference>
<accession>A0A0F4GLF5</accession>
<protein>
    <submittedName>
        <fullName evidence="2">Uncharacterized protein</fullName>
    </submittedName>
</protein>
<name>A0A0F4GLF5_9PEZI</name>
<feature type="compositionally biased region" description="Basic and acidic residues" evidence="1">
    <location>
        <begin position="31"/>
        <end position="52"/>
    </location>
</feature>
<feature type="compositionally biased region" description="Polar residues" evidence="1">
    <location>
        <begin position="11"/>
        <end position="28"/>
    </location>
</feature>
<organism evidence="2 3">
    <name type="scientific">Zymoseptoria brevis</name>
    <dbReference type="NCBI Taxonomy" id="1047168"/>
    <lineage>
        <taxon>Eukaryota</taxon>
        <taxon>Fungi</taxon>
        <taxon>Dikarya</taxon>
        <taxon>Ascomycota</taxon>
        <taxon>Pezizomycotina</taxon>
        <taxon>Dothideomycetes</taxon>
        <taxon>Dothideomycetidae</taxon>
        <taxon>Mycosphaerellales</taxon>
        <taxon>Mycosphaerellaceae</taxon>
        <taxon>Zymoseptoria</taxon>
    </lineage>
</organism>
<evidence type="ECO:0000313" key="3">
    <source>
        <dbReference type="Proteomes" id="UP000033647"/>
    </source>
</evidence>
<feature type="region of interest" description="Disordered" evidence="1">
    <location>
        <begin position="1"/>
        <end position="52"/>
    </location>
</feature>
<gene>
    <name evidence="2" type="ORF">TI39_contig426g00018</name>
</gene>
<evidence type="ECO:0000313" key="2">
    <source>
        <dbReference type="EMBL" id="KJX98231.1"/>
    </source>
</evidence>
<dbReference type="AlphaFoldDB" id="A0A0F4GLF5"/>
<proteinExistence type="predicted"/>
<evidence type="ECO:0000256" key="1">
    <source>
        <dbReference type="SAM" id="MobiDB-lite"/>
    </source>
</evidence>
<keyword evidence="3" id="KW-1185">Reference proteome</keyword>
<dbReference type="Proteomes" id="UP000033647">
    <property type="component" value="Unassembled WGS sequence"/>
</dbReference>
<reference evidence="2 3" key="1">
    <citation type="submission" date="2015-03" db="EMBL/GenBank/DDBJ databases">
        <title>RNA-seq based gene annotation and comparative genomics of four Zymoseptoria species reveal species-specific pathogenicity related genes and transposable element activity.</title>
        <authorList>
            <person name="Grandaubert J."/>
            <person name="Bhattacharyya A."/>
            <person name="Stukenbrock E.H."/>
        </authorList>
    </citation>
    <scope>NUCLEOTIDE SEQUENCE [LARGE SCALE GENOMIC DNA]</scope>
    <source>
        <strain evidence="2 3">Zb18110</strain>
    </source>
</reference>